<dbReference type="Gene3D" id="3.40.50.2030">
    <property type="match status" value="1"/>
</dbReference>
<reference evidence="4" key="1">
    <citation type="submission" date="2018-07" db="EMBL/GenBank/DDBJ databases">
        <title>Annotation of Aphanomyces astaci genome assembly.</title>
        <authorList>
            <person name="Studholme D.J."/>
        </authorList>
    </citation>
    <scope>NUCLEOTIDE SEQUENCE [LARGE SCALE GENOMIC DNA]</scope>
    <source>
        <strain evidence="4">Pc</strain>
    </source>
</reference>
<dbReference type="PANTHER" id="PTHR30109:SF0">
    <property type="entry name" value="HYDROXYLAMINE REDUCTASE"/>
    <property type="match status" value="1"/>
</dbReference>
<dbReference type="Pfam" id="PF03063">
    <property type="entry name" value="Prismane"/>
    <property type="match status" value="1"/>
</dbReference>
<sequence>MFNHNHTTTMICLTSQYYNIAMYIVLIALTDGHISRFHVIGGCDGYEGERSYYTDLTKALPDTSVVHTVGCYKFRINHLHMGTIGDMGIRRLLDLSQWNDSYSAVQIALALQWGMNDLPLSTVLSYFEQKAVVELLTLLLGMHMIYKCCSCMLRASSSSSWNFFSITVQSTESTERLTLS</sequence>
<dbReference type="EMBL" id="MZMZ02000402">
    <property type="protein sequence ID" value="RQM30932.1"/>
    <property type="molecule type" value="Genomic_DNA"/>
</dbReference>
<dbReference type="GO" id="GO:0050418">
    <property type="term" value="F:hydroxylamine reductase activity"/>
    <property type="evidence" value="ECO:0007669"/>
    <property type="project" value="TreeGrafter"/>
</dbReference>
<dbReference type="SUPFAM" id="SSF56821">
    <property type="entry name" value="Prismane protein-like"/>
    <property type="match status" value="1"/>
</dbReference>
<organism evidence="4 5">
    <name type="scientific">Aphanomyces astaci</name>
    <name type="common">Crayfish plague agent</name>
    <dbReference type="NCBI Taxonomy" id="112090"/>
    <lineage>
        <taxon>Eukaryota</taxon>
        <taxon>Sar</taxon>
        <taxon>Stramenopiles</taxon>
        <taxon>Oomycota</taxon>
        <taxon>Saprolegniomycetes</taxon>
        <taxon>Saprolegniales</taxon>
        <taxon>Verrucalvaceae</taxon>
        <taxon>Aphanomyces</taxon>
    </lineage>
</organism>
<dbReference type="GO" id="GO:0051536">
    <property type="term" value="F:iron-sulfur cluster binding"/>
    <property type="evidence" value="ECO:0007669"/>
    <property type="project" value="UniProtKB-KW"/>
</dbReference>
<evidence type="ECO:0000256" key="1">
    <source>
        <dbReference type="ARBA" id="ARBA00022723"/>
    </source>
</evidence>
<dbReference type="Proteomes" id="UP000284702">
    <property type="component" value="Unassembled WGS sequence"/>
</dbReference>
<protein>
    <submittedName>
        <fullName evidence="4">Uncharacterized protein</fullName>
    </submittedName>
</protein>
<dbReference type="GO" id="GO:0042542">
    <property type="term" value="P:response to hydrogen peroxide"/>
    <property type="evidence" value="ECO:0007669"/>
    <property type="project" value="TreeGrafter"/>
</dbReference>
<name>A0A425DNL3_APHAT</name>
<dbReference type="InterPro" id="IPR011254">
    <property type="entry name" value="Prismane-like_sf"/>
</dbReference>
<gene>
    <name evidence="4" type="ORF">B5M09_013337</name>
</gene>
<dbReference type="InterPro" id="IPR004137">
    <property type="entry name" value="HCP/CODH"/>
</dbReference>
<dbReference type="PANTHER" id="PTHR30109">
    <property type="entry name" value="HYDROXYLAMINE REDUCTASE"/>
    <property type="match status" value="1"/>
</dbReference>
<dbReference type="AlphaFoldDB" id="A0A425DNL3"/>
<dbReference type="VEuPathDB" id="FungiDB:H257_19014"/>
<keyword evidence="2" id="KW-0408">Iron</keyword>
<evidence type="ECO:0000256" key="2">
    <source>
        <dbReference type="ARBA" id="ARBA00023004"/>
    </source>
</evidence>
<keyword evidence="1" id="KW-0479">Metal-binding</keyword>
<dbReference type="GO" id="GO:0004601">
    <property type="term" value="F:peroxidase activity"/>
    <property type="evidence" value="ECO:0007669"/>
    <property type="project" value="TreeGrafter"/>
</dbReference>
<comment type="caution">
    <text evidence="4">The sequence shown here is derived from an EMBL/GenBank/DDBJ whole genome shotgun (WGS) entry which is preliminary data.</text>
</comment>
<keyword evidence="5" id="KW-1185">Reference proteome</keyword>
<accession>A0A425DNL3</accession>
<evidence type="ECO:0000256" key="3">
    <source>
        <dbReference type="ARBA" id="ARBA00023014"/>
    </source>
</evidence>
<evidence type="ECO:0000313" key="4">
    <source>
        <dbReference type="EMBL" id="RQM30932.1"/>
    </source>
</evidence>
<dbReference type="GO" id="GO:0046872">
    <property type="term" value="F:metal ion binding"/>
    <property type="evidence" value="ECO:0007669"/>
    <property type="project" value="UniProtKB-KW"/>
</dbReference>
<evidence type="ECO:0000313" key="5">
    <source>
        <dbReference type="Proteomes" id="UP000284702"/>
    </source>
</evidence>
<proteinExistence type="predicted"/>
<keyword evidence="3" id="KW-0411">Iron-sulfur</keyword>
<dbReference type="InterPro" id="IPR016099">
    <property type="entry name" value="Prismane-like_a/b-sand"/>
</dbReference>